<dbReference type="AlphaFoldDB" id="H6L6A5"/>
<dbReference type="EMBL" id="CP002831">
    <property type="protein sequence ID" value="AFC23006.1"/>
    <property type="molecule type" value="Genomic_DNA"/>
</dbReference>
<organism evidence="1 2">
    <name type="scientific">Saprospira grandis (strain Lewin)</name>
    <dbReference type="NCBI Taxonomy" id="984262"/>
    <lineage>
        <taxon>Bacteria</taxon>
        <taxon>Pseudomonadati</taxon>
        <taxon>Bacteroidota</taxon>
        <taxon>Saprospiria</taxon>
        <taxon>Saprospirales</taxon>
        <taxon>Saprospiraceae</taxon>
        <taxon>Saprospira</taxon>
    </lineage>
</organism>
<dbReference type="HOGENOM" id="CLU_902815_0_0_10"/>
<sequence>MRVAKKIQLQSKTPIYSMRNLRLPKELKLFALIALLLVMIVDSADAQRRRRKGRNSGRLEIMENLPEFFVNDNRLPDYLKMVYRRDATRLALRLIDREQRMSKQTIIVPEELVQAIYNALVAVRLSDYGAVQDITSKYYVRTFPQPNVENIILLAEHDADWLEPLKRRADTTASPSINNIIRKYNLVMTNMVYLDEERAGLVLQSREFINMAALAMKFYTEEGIGSIEETLPYGDGNDISIERTKEGWDLVYSVKFGNCVNQCQKVHRWEFSIDEGGEVSYKGDKGHTIPPWLSPTAEAKKYPDVLKN</sequence>
<reference evidence="1 2" key="1">
    <citation type="journal article" date="2012" name="Stand. Genomic Sci.">
        <title>Complete genome sequencing and analysis of Saprospira grandis str. Lewin, a predatory marine bacterium.</title>
        <authorList>
            <person name="Saw J.H."/>
            <person name="Yuryev A."/>
            <person name="Kanbe M."/>
            <person name="Hou S."/>
            <person name="Young A.G."/>
            <person name="Aizawa S."/>
            <person name="Alam M."/>
        </authorList>
    </citation>
    <scope>NUCLEOTIDE SEQUENCE [LARGE SCALE GENOMIC DNA]</scope>
    <source>
        <strain evidence="1 2">Lewin</strain>
    </source>
</reference>
<evidence type="ECO:0000313" key="2">
    <source>
        <dbReference type="Proteomes" id="UP000007519"/>
    </source>
</evidence>
<name>H6L6A5_SAPGL</name>
<proteinExistence type="predicted"/>
<accession>H6L6A5</accession>
<gene>
    <name evidence="1" type="ordered locus">SGRA_0267</name>
</gene>
<keyword evidence="2" id="KW-1185">Reference proteome</keyword>
<dbReference type="Proteomes" id="UP000007519">
    <property type="component" value="Chromosome"/>
</dbReference>
<protein>
    <submittedName>
        <fullName evidence="1">Uncharacterized protein</fullName>
    </submittedName>
</protein>
<evidence type="ECO:0000313" key="1">
    <source>
        <dbReference type="EMBL" id="AFC23006.1"/>
    </source>
</evidence>
<dbReference type="KEGG" id="sgn:SGRA_0267"/>